<evidence type="ECO:0000313" key="2">
    <source>
        <dbReference type="EMBL" id="SVB80832.1"/>
    </source>
</evidence>
<dbReference type="EMBL" id="UINC01058502">
    <property type="protein sequence ID" value="SVB80832.1"/>
    <property type="molecule type" value="Genomic_DNA"/>
</dbReference>
<sequence>MTTKKLIIAGTVLLLVALMIWANMSDSPAESISDGSAGTPVGLEKDLPTEERIPTH</sequence>
<dbReference type="AlphaFoldDB" id="A0A382H0Z7"/>
<feature type="region of interest" description="Disordered" evidence="1">
    <location>
        <begin position="28"/>
        <end position="56"/>
    </location>
</feature>
<feature type="compositionally biased region" description="Basic and acidic residues" evidence="1">
    <location>
        <begin position="43"/>
        <end position="56"/>
    </location>
</feature>
<evidence type="ECO:0000256" key="1">
    <source>
        <dbReference type="SAM" id="MobiDB-lite"/>
    </source>
</evidence>
<name>A0A382H0Z7_9ZZZZ</name>
<accession>A0A382H0Z7</accession>
<organism evidence="2">
    <name type="scientific">marine metagenome</name>
    <dbReference type="NCBI Taxonomy" id="408172"/>
    <lineage>
        <taxon>unclassified sequences</taxon>
        <taxon>metagenomes</taxon>
        <taxon>ecological metagenomes</taxon>
    </lineage>
</organism>
<reference evidence="2" key="1">
    <citation type="submission" date="2018-05" db="EMBL/GenBank/DDBJ databases">
        <authorList>
            <person name="Lanie J.A."/>
            <person name="Ng W.-L."/>
            <person name="Kazmierczak K.M."/>
            <person name="Andrzejewski T.M."/>
            <person name="Davidsen T.M."/>
            <person name="Wayne K.J."/>
            <person name="Tettelin H."/>
            <person name="Glass J.I."/>
            <person name="Rusch D."/>
            <person name="Podicherti R."/>
            <person name="Tsui H.-C.T."/>
            <person name="Winkler M.E."/>
        </authorList>
    </citation>
    <scope>NUCLEOTIDE SEQUENCE</scope>
</reference>
<proteinExistence type="predicted"/>
<protein>
    <submittedName>
        <fullName evidence="2">Uncharacterized protein</fullName>
    </submittedName>
</protein>
<gene>
    <name evidence="2" type="ORF">METZ01_LOCUS233686</name>
</gene>